<proteinExistence type="predicted"/>
<comment type="caution">
    <text evidence="2">The sequence shown here is derived from an EMBL/GenBank/DDBJ whole genome shotgun (WGS) entry which is preliminary data.</text>
</comment>
<evidence type="ECO:0000313" key="3">
    <source>
        <dbReference type="Proteomes" id="UP000232101"/>
    </source>
</evidence>
<organism evidence="2 3">
    <name type="scientific">Lysinibacillus xylanilyticus</name>
    <dbReference type="NCBI Taxonomy" id="582475"/>
    <lineage>
        <taxon>Bacteria</taxon>
        <taxon>Bacillati</taxon>
        <taxon>Bacillota</taxon>
        <taxon>Bacilli</taxon>
        <taxon>Bacillales</taxon>
        <taxon>Bacillaceae</taxon>
        <taxon>Lysinibacillus</taxon>
    </lineage>
</organism>
<sequence length="82" mass="8121">MYNLTGGGARNTSQGESGATADVWPPKQGGIVKLATQYEDRITAYIDGTDGMYSSSSYGGAGGGGACSKSSTSSPGLYGGKG</sequence>
<accession>A0A2M9Q234</accession>
<gene>
    <name evidence="2" type="ORF">CWD94_19255</name>
</gene>
<reference evidence="2 3" key="1">
    <citation type="submission" date="2017-11" db="EMBL/GenBank/DDBJ databases">
        <title>Bacterial isolate from king chilli rhizosphere.</title>
        <authorList>
            <person name="Takhelmayum P."/>
            <person name="Sarangthem I."/>
        </authorList>
    </citation>
    <scope>NUCLEOTIDE SEQUENCE [LARGE SCALE GENOMIC DNA]</scope>
    <source>
        <strain evidence="3">t26</strain>
    </source>
</reference>
<dbReference type="EMBL" id="PHQY01000658">
    <property type="protein sequence ID" value="PJO42126.1"/>
    <property type="molecule type" value="Genomic_DNA"/>
</dbReference>
<name>A0A2M9Q234_9BACI</name>
<dbReference type="RefSeq" id="WP_100544466.1">
    <property type="nucleotide sequence ID" value="NZ_PHQY01000658.1"/>
</dbReference>
<evidence type="ECO:0000313" key="2">
    <source>
        <dbReference type="EMBL" id="PJO42126.1"/>
    </source>
</evidence>
<feature type="region of interest" description="Disordered" evidence="1">
    <location>
        <begin position="1"/>
        <end position="26"/>
    </location>
</feature>
<dbReference type="AlphaFoldDB" id="A0A2M9Q234"/>
<feature type="compositionally biased region" description="Low complexity" evidence="1">
    <location>
        <begin position="67"/>
        <end position="76"/>
    </location>
</feature>
<evidence type="ECO:0000256" key="1">
    <source>
        <dbReference type="SAM" id="MobiDB-lite"/>
    </source>
</evidence>
<protein>
    <submittedName>
        <fullName evidence="2">Uncharacterized protein</fullName>
    </submittedName>
</protein>
<feature type="region of interest" description="Disordered" evidence="1">
    <location>
        <begin position="57"/>
        <end position="82"/>
    </location>
</feature>
<dbReference type="Proteomes" id="UP000232101">
    <property type="component" value="Unassembled WGS sequence"/>
</dbReference>